<dbReference type="InterPro" id="IPR001245">
    <property type="entry name" value="Ser-Thr/Tyr_kinase_cat_dom"/>
</dbReference>
<keyword evidence="4" id="KW-1185">Reference proteome</keyword>
<dbReference type="Proteomes" id="UP001174909">
    <property type="component" value="Unassembled WGS sequence"/>
</dbReference>
<accession>A0AA35SD12</accession>
<dbReference type="GO" id="GO:0031349">
    <property type="term" value="P:positive regulation of defense response"/>
    <property type="evidence" value="ECO:0007669"/>
    <property type="project" value="UniProtKB-ARBA"/>
</dbReference>
<feature type="coiled-coil region" evidence="1">
    <location>
        <begin position="207"/>
        <end position="264"/>
    </location>
</feature>
<dbReference type="SMART" id="SM00219">
    <property type="entry name" value="TyrKc"/>
    <property type="match status" value="1"/>
</dbReference>
<organism evidence="3 4">
    <name type="scientific">Geodia barretti</name>
    <name type="common">Barrett's horny sponge</name>
    <dbReference type="NCBI Taxonomy" id="519541"/>
    <lineage>
        <taxon>Eukaryota</taxon>
        <taxon>Metazoa</taxon>
        <taxon>Porifera</taxon>
        <taxon>Demospongiae</taxon>
        <taxon>Heteroscleromorpha</taxon>
        <taxon>Tetractinellida</taxon>
        <taxon>Astrophorina</taxon>
        <taxon>Geodiidae</taxon>
        <taxon>Geodia</taxon>
    </lineage>
</organism>
<dbReference type="Pfam" id="PF07714">
    <property type="entry name" value="PK_Tyr_Ser-Thr"/>
    <property type="match status" value="1"/>
</dbReference>
<keyword evidence="3" id="KW-0808">Transferase</keyword>
<evidence type="ECO:0000313" key="3">
    <source>
        <dbReference type="EMBL" id="CAI8027825.1"/>
    </source>
</evidence>
<sequence length="655" mass="75164">MSLHDLLESRRPNPFIPMSLKCFILHNVASGLAYLHEQSPPIIHRDLTARNVLLNSGMVAKIADLGTARILPSGMIAATMTRAPGNLVYMPPEASSHKVGERERDQRQALQPNVQQVLHLLEQVRAEVGDELIDMNKLEMMQALRVHPSNQKILNDKDTEITELHKAQHKAQQDKTDFEEAKFHSPDSQLQQLAALEKELCERKQAMEHREKELETLQTKLKTVSQELHSLRQRKTLEFEGKLREELDQELRRLTETKDRETLNAQRAFKEKEMILQQKVGALEAELLEKEKSVNKKADAVKSAHEKQKYAQNNPENPTEAANLARRKSLFKQKRFHPEGREALTSEDAVDYGELKEKEVMNMLCGIANKWRQLGTQFGLQRNELEAIKQNNSSPMDWLLEVIATKKARTTDFGWTDIVKALRAMKENRLKESSESKLKGKFSALITFAIRFLEKKEEKCFEDFKSYVITFFELDSAVLIATSYRQVFNLISHEKKWDCVNFSPLLEVLGHFIGEESEAICCDYQEAVKAYYATRKLTETISRTDLTKMSRENEPLDLTVHEIEMKLHPHKVSERSLSYIHSVWDSMSSFFSIPSVKTVVDSMPSSDAEADCLCATLTRKTSEPLMGQGKKSWKKFMKENDITEISFDSGHVFTL</sequence>
<dbReference type="PANTHER" id="PTHR27006">
    <property type="entry name" value="PROMASTIGOTE SURFACE ANTIGEN PROTEIN PSA"/>
    <property type="match status" value="1"/>
</dbReference>
<evidence type="ECO:0000259" key="2">
    <source>
        <dbReference type="PROSITE" id="PS50011"/>
    </source>
</evidence>
<protein>
    <submittedName>
        <fullName evidence="3">Receptor-interacting serine/threonine-protein kinase 2</fullName>
    </submittedName>
</protein>
<comment type="caution">
    <text evidence="3">The sequence shown here is derived from an EMBL/GenBank/DDBJ whole genome shotgun (WGS) entry which is preliminary data.</text>
</comment>
<dbReference type="Gene3D" id="1.10.510.10">
    <property type="entry name" value="Transferase(Phosphotransferase) domain 1"/>
    <property type="match status" value="1"/>
</dbReference>
<dbReference type="GO" id="GO:0004713">
    <property type="term" value="F:protein tyrosine kinase activity"/>
    <property type="evidence" value="ECO:0007669"/>
    <property type="project" value="InterPro"/>
</dbReference>
<dbReference type="GO" id="GO:0005524">
    <property type="term" value="F:ATP binding"/>
    <property type="evidence" value="ECO:0007669"/>
    <property type="project" value="InterPro"/>
</dbReference>
<dbReference type="GO" id="GO:0007165">
    <property type="term" value="P:signal transduction"/>
    <property type="evidence" value="ECO:0007669"/>
    <property type="project" value="InterPro"/>
</dbReference>
<dbReference type="InterPro" id="IPR000719">
    <property type="entry name" value="Prot_kinase_dom"/>
</dbReference>
<evidence type="ECO:0000256" key="1">
    <source>
        <dbReference type="SAM" id="Coils"/>
    </source>
</evidence>
<dbReference type="EMBL" id="CASHTH010002300">
    <property type="protein sequence ID" value="CAI8027825.1"/>
    <property type="molecule type" value="Genomic_DNA"/>
</dbReference>
<dbReference type="GO" id="GO:1902533">
    <property type="term" value="P:positive regulation of intracellular signal transduction"/>
    <property type="evidence" value="ECO:0007669"/>
    <property type="project" value="UniProtKB-ARBA"/>
</dbReference>
<evidence type="ECO:0000313" key="4">
    <source>
        <dbReference type="Proteomes" id="UP001174909"/>
    </source>
</evidence>
<feature type="domain" description="Protein kinase" evidence="2">
    <location>
        <begin position="1"/>
        <end position="275"/>
    </location>
</feature>
<keyword evidence="1" id="KW-0175">Coiled coil</keyword>
<dbReference type="InterPro" id="IPR008266">
    <property type="entry name" value="Tyr_kinase_AS"/>
</dbReference>
<keyword evidence="3" id="KW-0418">Kinase</keyword>
<dbReference type="Gene3D" id="1.10.533.10">
    <property type="entry name" value="Death Domain, Fas"/>
    <property type="match status" value="1"/>
</dbReference>
<dbReference type="PROSITE" id="PS00109">
    <property type="entry name" value="PROTEIN_KINASE_TYR"/>
    <property type="match status" value="1"/>
</dbReference>
<dbReference type="InterPro" id="IPR011029">
    <property type="entry name" value="DEATH-like_dom_sf"/>
</dbReference>
<dbReference type="PROSITE" id="PS50011">
    <property type="entry name" value="PROTEIN_KINASE_DOM"/>
    <property type="match status" value="1"/>
</dbReference>
<gene>
    <name evidence="3" type="ORF">GBAR_LOCUS15842</name>
</gene>
<reference evidence="3" key="1">
    <citation type="submission" date="2023-03" db="EMBL/GenBank/DDBJ databases">
        <authorList>
            <person name="Steffen K."/>
            <person name="Cardenas P."/>
        </authorList>
    </citation>
    <scope>NUCLEOTIDE SEQUENCE</scope>
</reference>
<keyword evidence="3" id="KW-0675">Receptor</keyword>
<name>A0AA35SD12_GEOBA</name>
<dbReference type="InterPro" id="IPR000488">
    <property type="entry name" value="Death_dom"/>
</dbReference>
<dbReference type="AlphaFoldDB" id="A0AA35SD12"/>
<dbReference type="PANTHER" id="PTHR27006:SF606">
    <property type="entry name" value="INTERLEUKIN-1 RECEPTOR-ASSOCIATED KINASE 4"/>
    <property type="match status" value="1"/>
</dbReference>
<proteinExistence type="predicted"/>
<dbReference type="InterPro" id="IPR020635">
    <property type="entry name" value="Tyr_kinase_cat_dom"/>
</dbReference>
<dbReference type="InterPro" id="IPR011009">
    <property type="entry name" value="Kinase-like_dom_sf"/>
</dbReference>
<dbReference type="SUPFAM" id="SSF56112">
    <property type="entry name" value="Protein kinase-like (PK-like)"/>
    <property type="match status" value="1"/>
</dbReference>
<dbReference type="Pfam" id="PF00531">
    <property type="entry name" value="Death"/>
    <property type="match status" value="1"/>
</dbReference>